<proteinExistence type="predicted"/>
<dbReference type="RefSeq" id="WP_341568047.1">
    <property type="nucleotide sequence ID" value="NZ_JBAKAR010000019.1"/>
</dbReference>
<reference evidence="3 4" key="1">
    <citation type="submission" date="2024-02" db="EMBL/GenBank/DDBJ databases">
        <title>Bacteria isolated from the canopy kelp, Nereocystis luetkeana.</title>
        <authorList>
            <person name="Pfister C.A."/>
            <person name="Younker I.T."/>
            <person name="Light S.H."/>
        </authorList>
    </citation>
    <scope>NUCLEOTIDE SEQUENCE [LARGE SCALE GENOMIC DNA]</scope>
    <source>
        <strain evidence="3 4">TI.4.07</strain>
    </source>
</reference>
<sequence length="190" mass="22092">MMRHFSNQTEKLVNAAFICWLAIVSSQVHAMDLVTFGKTCLKQENYLNRLKQKIDEADFARDTSKGLNNGAKANLRAYNRQLGELESELVECQKINPNSAYCHEVRIHYNRLTELADRAEDRLESNLEKRDDHSPQNLFFRQQRYDNVYDQFVAMCRDSDAHYQLLQDPNAYQQVCATSRNKASITCSLF</sequence>
<evidence type="ECO:0000313" key="3">
    <source>
        <dbReference type="EMBL" id="MEL0614761.1"/>
    </source>
</evidence>
<protein>
    <recommendedName>
        <fullName evidence="5">DUF1311 domain-containing protein</fullName>
    </recommendedName>
</protein>
<evidence type="ECO:0000313" key="4">
    <source>
        <dbReference type="Proteomes" id="UP001379949"/>
    </source>
</evidence>
<evidence type="ECO:0000256" key="1">
    <source>
        <dbReference type="SAM" id="Coils"/>
    </source>
</evidence>
<accession>A0ABU9G8E3</accession>
<keyword evidence="2" id="KW-0732">Signal</keyword>
<comment type="caution">
    <text evidence="3">The sequence shown here is derived from an EMBL/GenBank/DDBJ whole genome shotgun (WGS) entry which is preliminary data.</text>
</comment>
<gene>
    <name evidence="3" type="ORF">V6242_16530</name>
</gene>
<feature type="signal peptide" evidence="2">
    <location>
        <begin position="1"/>
        <end position="30"/>
    </location>
</feature>
<evidence type="ECO:0000256" key="2">
    <source>
        <dbReference type="SAM" id="SignalP"/>
    </source>
</evidence>
<dbReference type="EMBL" id="JBAKAR010000019">
    <property type="protein sequence ID" value="MEL0614761.1"/>
    <property type="molecule type" value="Genomic_DNA"/>
</dbReference>
<feature type="coiled-coil region" evidence="1">
    <location>
        <begin position="68"/>
        <end position="129"/>
    </location>
</feature>
<keyword evidence="4" id="KW-1185">Reference proteome</keyword>
<organism evidence="3 4">
    <name type="scientific">Marinomonas arenicola</name>
    <dbReference type="NCBI Taxonomy" id="569601"/>
    <lineage>
        <taxon>Bacteria</taxon>
        <taxon>Pseudomonadati</taxon>
        <taxon>Pseudomonadota</taxon>
        <taxon>Gammaproteobacteria</taxon>
        <taxon>Oceanospirillales</taxon>
        <taxon>Oceanospirillaceae</taxon>
        <taxon>Marinomonas</taxon>
    </lineage>
</organism>
<name>A0ABU9G8E3_9GAMM</name>
<evidence type="ECO:0008006" key="5">
    <source>
        <dbReference type="Google" id="ProtNLM"/>
    </source>
</evidence>
<dbReference type="Proteomes" id="UP001379949">
    <property type="component" value="Unassembled WGS sequence"/>
</dbReference>
<feature type="chain" id="PRO_5045727436" description="DUF1311 domain-containing protein" evidence="2">
    <location>
        <begin position="31"/>
        <end position="190"/>
    </location>
</feature>
<keyword evidence="1" id="KW-0175">Coiled coil</keyword>